<gene>
    <name evidence="1" type="ORF">S12H4_19226</name>
</gene>
<accession>X1T3X2</accession>
<protein>
    <submittedName>
        <fullName evidence="1">Uncharacterized protein</fullName>
    </submittedName>
</protein>
<organism evidence="1">
    <name type="scientific">marine sediment metagenome</name>
    <dbReference type="NCBI Taxonomy" id="412755"/>
    <lineage>
        <taxon>unclassified sequences</taxon>
        <taxon>metagenomes</taxon>
        <taxon>ecological metagenomes</taxon>
    </lineage>
</organism>
<dbReference type="AlphaFoldDB" id="X1T3X2"/>
<comment type="caution">
    <text evidence="1">The sequence shown here is derived from an EMBL/GenBank/DDBJ whole genome shotgun (WGS) entry which is preliminary data.</text>
</comment>
<reference evidence="1" key="1">
    <citation type="journal article" date="2014" name="Front. Microbiol.">
        <title>High frequency of phylogenetically diverse reductive dehalogenase-homologous genes in deep subseafloor sedimentary metagenomes.</title>
        <authorList>
            <person name="Kawai M."/>
            <person name="Futagami T."/>
            <person name="Toyoda A."/>
            <person name="Takaki Y."/>
            <person name="Nishi S."/>
            <person name="Hori S."/>
            <person name="Arai W."/>
            <person name="Tsubouchi T."/>
            <person name="Morono Y."/>
            <person name="Uchiyama I."/>
            <person name="Ito T."/>
            <person name="Fujiyama A."/>
            <person name="Inagaki F."/>
            <person name="Takami H."/>
        </authorList>
    </citation>
    <scope>NUCLEOTIDE SEQUENCE</scope>
    <source>
        <strain evidence="1">Expedition CK06-06</strain>
    </source>
</reference>
<dbReference type="EMBL" id="BARW01009588">
    <property type="protein sequence ID" value="GAI82325.1"/>
    <property type="molecule type" value="Genomic_DNA"/>
</dbReference>
<proteinExistence type="predicted"/>
<name>X1T3X2_9ZZZZ</name>
<sequence>MVLYHTPEERRIRVLRYGSPLISLKNSAIAPGSFEYINFNNVPKALKYLPFNFLNVINGSGVDISLDFDGLGEEVVTVKKGTIQVYENHWYRMLKITNQDDTVSALANEIEFTGQVLPLKDEYARVSGSPIKHLIQLLTRGV</sequence>
<evidence type="ECO:0000313" key="1">
    <source>
        <dbReference type="EMBL" id="GAI82325.1"/>
    </source>
</evidence>